<dbReference type="EnsemblMetazoa" id="XM_011411806.2">
    <property type="protein sequence ID" value="XP_011410108.2"/>
    <property type="gene ID" value="LOC105316709"/>
</dbReference>
<reference evidence="2" key="2">
    <citation type="submission" date="2024-06" db="UniProtKB">
        <authorList>
            <consortium name="EnsemblMetazoa"/>
        </authorList>
    </citation>
    <scope>IDENTIFICATION</scope>
</reference>
<organism evidence="2 3">
    <name type="scientific">Amphimedon queenslandica</name>
    <name type="common">Sponge</name>
    <dbReference type="NCBI Taxonomy" id="400682"/>
    <lineage>
        <taxon>Eukaryota</taxon>
        <taxon>Metazoa</taxon>
        <taxon>Porifera</taxon>
        <taxon>Demospongiae</taxon>
        <taxon>Heteroscleromorpha</taxon>
        <taxon>Haplosclerida</taxon>
        <taxon>Niphatidae</taxon>
        <taxon>Amphimedon</taxon>
    </lineage>
</organism>
<evidence type="ECO:0000313" key="3">
    <source>
        <dbReference type="Proteomes" id="UP000007879"/>
    </source>
</evidence>
<sequence>MLTRRTIATPITKMEEDEVPPLEDMTEYLQTLKKEKQDVRSVEKPKTSKTDSSLLGLENRDSAFSVTSKKLLIVNQDPEITNVGFGEVSNGSGIHEIDSCSKSTEPKAGTTSFGGMKKGFLFGGPSASKKKPSADRIHKKKAPESLGKKVPEEKEIPLIKPVQNSRDDPSKLKFEEVQEEMKKAYPLLTTKDWVTDDLLEKVSKNRVLSKAFNDPALTKVLDDFHKDPQGAFATAQSKPEVMEFLKEFCNLMGDHFMSLGDKGEQEEELITEHLSEEDQRMKDALRRPEVQKVLADPKIQHLIELLKDRVEEAQKYLETQTDGEFQSKVRLLIDNGVLNVQRR</sequence>
<protein>
    <recommendedName>
        <fullName evidence="4">STI1/HOP DP domain-containing protein</fullName>
    </recommendedName>
</protein>
<name>A0AAN0IUK0_AMPQE</name>
<dbReference type="KEGG" id="aqu:105316709"/>
<feature type="region of interest" description="Disordered" evidence="1">
    <location>
        <begin position="124"/>
        <end position="170"/>
    </location>
</feature>
<keyword evidence="3" id="KW-1185">Reference proteome</keyword>
<proteinExistence type="predicted"/>
<feature type="region of interest" description="Disordered" evidence="1">
    <location>
        <begin position="35"/>
        <end position="54"/>
    </location>
</feature>
<reference evidence="3" key="1">
    <citation type="journal article" date="2010" name="Nature">
        <title>The Amphimedon queenslandica genome and the evolution of animal complexity.</title>
        <authorList>
            <person name="Srivastava M."/>
            <person name="Simakov O."/>
            <person name="Chapman J."/>
            <person name="Fahey B."/>
            <person name="Gauthier M.E."/>
            <person name="Mitros T."/>
            <person name="Richards G.S."/>
            <person name="Conaco C."/>
            <person name="Dacre M."/>
            <person name="Hellsten U."/>
            <person name="Larroux C."/>
            <person name="Putnam N.H."/>
            <person name="Stanke M."/>
            <person name="Adamska M."/>
            <person name="Darling A."/>
            <person name="Degnan S.M."/>
            <person name="Oakley T.H."/>
            <person name="Plachetzki D.C."/>
            <person name="Zhai Y."/>
            <person name="Adamski M."/>
            <person name="Calcino A."/>
            <person name="Cummins S.F."/>
            <person name="Goodstein D.M."/>
            <person name="Harris C."/>
            <person name="Jackson D.J."/>
            <person name="Leys S.P."/>
            <person name="Shu S."/>
            <person name="Woodcroft B.J."/>
            <person name="Vervoort M."/>
            <person name="Kosik K.S."/>
            <person name="Manning G."/>
            <person name="Degnan B.M."/>
            <person name="Rokhsar D.S."/>
        </authorList>
    </citation>
    <scope>NUCLEOTIDE SEQUENCE [LARGE SCALE GENOMIC DNA]</scope>
</reference>
<feature type="compositionally biased region" description="Basic and acidic residues" evidence="1">
    <location>
        <begin position="132"/>
        <end position="157"/>
    </location>
</feature>
<evidence type="ECO:0008006" key="4">
    <source>
        <dbReference type="Google" id="ProtNLM"/>
    </source>
</evidence>
<feature type="compositionally biased region" description="Basic and acidic residues" evidence="1">
    <location>
        <begin position="35"/>
        <end position="49"/>
    </location>
</feature>
<accession>A0AAN0IUK0</accession>
<evidence type="ECO:0000256" key="1">
    <source>
        <dbReference type="SAM" id="MobiDB-lite"/>
    </source>
</evidence>
<dbReference type="GeneID" id="105316709"/>
<dbReference type="Proteomes" id="UP000007879">
    <property type="component" value="Unassembled WGS sequence"/>
</dbReference>
<dbReference type="RefSeq" id="XP_011410108.2">
    <property type="nucleotide sequence ID" value="XM_011411806.2"/>
</dbReference>
<dbReference type="Gene3D" id="1.10.260.100">
    <property type="match status" value="2"/>
</dbReference>
<evidence type="ECO:0000313" key="2">
    <source>
        <dbReference type="EnsemblMetazoa" id="XP_011410108.2"/>
    </source>
</evidence>
<dbReference type="AlphaFoldDB" id="A0AAN0IUK0"/>